<dbReference type="AlphaFoldDB" id="T2MB79"/>
<feature type="region of interest" description="Disordered" evidence="5">
    <location>
        <begin position="107"/>
        <end position="203"/>
    </location>
</feature>
<comment type="function">
    <text evidence="4">RNA-binding protein involved in pre-mRNA splicing. Interacts with the PRP19C/Prp19 complex/NTC/Nineteen complex which is part of the spliceosome. Involved in regulating splice site selection. Binds preferentially RNA with A/C rich sequences and poly-C stretches.</text>
</comment>
<comment type="similarity">
    <text evidence="1">Belongs to the KHDC4 family.</text>
</comment>
<protein>
    <recommendedName>
        <fullName evidence="2">KH homology domain-containing protein 4</fullName>
    </recommendedName>
    <alternativeName>
        <fullName evidence="3">Brings lots of money 7</fullName>
    </alternativeName>
</protein>
<dbReference type="EMBL" id="HAAD01002893">
    <property type="protein sequence ID" value="CDG69125.1"/>
    <property type="molecule type" value="mRNA"/>
</dbReference>
<dbReference type="Pfam" id="PF23469">
    <property type="entry name" value="KH_12"/>
    <property type="match status" value="1"/>
</dbReference>
<dbReference type="InterPro" id="IPR047889">
    <property type="entry name" value="KHDC4_KH-I_second"/>
</dbReference>
<dbReference type="Pfam" id="PF22675">
    <property type="entry name" value="KH-I_KHDC4-BBP"/>
    <property type="match status" value="1"/>
</dbReference>
<dbReference type="CDD" id="cd22385">
    <property type="entry name" value="KH-I_KHDC4_rpt1"/>
    <property type="match status" value="1"/>
</dbReference>
<feature type="compositionally biased region" description="Pro residues" evidence="5">
    <location>
        <begin position="669"/>
        <end position="685"/>
    </location>
</feature>
<organism evidence="8">
    <name type="scientific">Hydra vulgaris</name>
    <name type="common">Hydra</name>
    <name type="synonym">Hydra attenuata</name>
    <dbReference type="NCBI Taxonomy" id="6087"/>
    <lineage>
        <taxon>Eukaryota</taxon>
        <taxon>Metazoa</taxon>
        <taxon>Cnidaria</taxon>
        <taxon>Hydrozoa</taxon>
        <taxon>Hydroidolina</taxon>
        <taxon>Anthoathecata</taxon>
        <taxon>Aplanulata</taxon>
        <taxon>Hydridae</taxon>
        <taxon>Hydra</taxon>
    </lineage>
</organism>
<dbReference type="FunFam" id="3.30.1370.10:FF:000037">
    <property type="entry name" value="KH domain protein"/>
    <property type="match status" value="1"/>
</dbReference>
<feature type="compositionally biased region" description="Basic and acidic residues" evidence="5">
    <location>
        <begin position="560"/>
        <end position="576"/>
    </location>
</feature>
<dbReference type="InterPro" id="IPR047890">
    <property type="entry name" value="KHDC4_KH-I_first"/>
</dbReference>
<evidence type="ECO:0000256" key="3">
    <source>
        <dbReference type="ARBA" id="ARBA00030267"/>
    </source>
</evidence>
<name>T2MB79_HYDVU</name>
<dbReference type="InterPro" id="IPR036612">
    <property type="entry name" value="KH_dom_type_1_sf"/>
</dbReference>
<accession>T2MB79</accession>
<feature type="domain" description="ATP-dependent RNA helicase PRP5/DDX46/KHDC4 KH" evidence="7">
    <location>
        <begin position="276"/>
        <end position="355"/>
    </location>
</feature>
<proteinExistence type="evidence at transcript level"/>
<evidence type="ECO:0000259" key="7">
    <source>
        <dbReference type="Pfam" id="PF23469"/>
    </source>
</evidence>
<evidence type="ECO:0000313" key="8">
    <source>
        <dbReference type="EMBL" id="CDG69125.1"/>
    </source>
</evidence>
<dbReference type="CDD" id="cd22386">
    <property type="entry name" value="KH-I_KHDC4_rpt2"/>
    <property type="match status" value="1"/>
</dbReference>
<feature type="compositionally biased region" description="Basic and acidic residues" evidence="5">
    <location>
        <begin position="145"/>
        <end position="172"/>
    </location>
</feature>
<evidence type="ECO:0000256" key="4">
    <source>
        <dbReference type="ARBA" id="ARBA00045732"/>
    </source>
</evidence>
<reference evidence="8" key="1">
    <citation type="journal article" date="2013" name="Genome Biol. Evol.">
        <title>Punctuated emergences of genetic and phenotypic innovations in eumetazoan, bilaterian, euteleostome, and hominidae ancestors.</title>
        <authorList>
            <person name="Wenger Y."/>
            <person name="Galliot B."/>
        </authorList>
    </citation>
    <scope>NUCLEOTIDE SEQUENCE</scope>
    <source>
        <tissue evidence="8">Whole animals</tissue>
    </source>
</reference>
<dbReference type="PANTHER" id="PTHR15744">
    <property type="entry name" value="BLOM7"/>
    <property type="match status" value="1"/>
</dbReference>
<dbReference type="GO" id="GO:0005634">
    <property type="term" value="C:nucleus"/>
    <property type="evidence" value="ECO:0007669"/>
    <property type="project" value="InterPro"/>
</dbReference>
<evidence type="ECO:0000256" key="2">
    <source>
        <dbReference type="ARBA" id="ARBA00017795"/>
    </source>
</evidence>
<dbReference type="InterPro" id="IPR031121">
    <property type="entry name" value="RIK/BLOM7"/>
</dbReference>
<feature type="compositionally biased region" description="Basic residues" evidence="5">
    <location>
        <begin position="584"/>
        <end position="599"/>
    </location>
</feature>
<evidence type="ECO:0000259" key="6">
    <source>
        <dbReference type="Pfam" id="PF22675"/>
    </source>
</evidence>
<dbReference type="InterPro" id="IPR055256">
    <property type="entry name" value="KH_1_KHDC4/BBP-like"/>
</dbReference>
<dbReference type="GO" id="GO:0003723">
    <property type="term" value="F:RNA binding"/>
    <property type="evidence" value="ECO:0007669"/>
    <property type="project" value="InterPro"/>
</dbReference>
<feature type="compositionally biased region" description="Basic and acidic residues" evidence="5">
    <location>
        <begin position="600"/>
        <end position="610"/>
    </location>
</feature>
<dbReference type="InterPro" id="IPR056149">
    <property type="entry name" value="PRP5/DDX46/KHDC4_KH"/>
</dbReference>
<dbReference type="Gene3D" id="3.30.1370.10">
    <property type="entry name" value="K Homology domain, type 1"/>
    <property type="match status" value="1"/>
</dbReference>
<dbReference type="SUPFAM" id="SSF54791">
    <property type="entry name" value="Eukaryotic type KH-domain (KH-domain type I)"/>
    <property type="match status" value="1"/>
</dbReference>
<feature type="region of interest" description="Disordered" evidence="5">
    <location>
        <begin position="550"/>
        <end position="713"/>
    </location>
</feature>
<sequence>MAEVDIPVFKEGTEYESWRSEVLKWQLFTTMEPRRQALAVRAKLGGSLRDCALMIDAGELFCDDGLGVLIGKLDKEFRVKKSSTNRILDEDTNYLLKSIWVADSSSDDNYTHSSKVSSDSRSKTRRSRFDVVPSKESSPIRSSRSRFDYKSNSPVEHKSRFDQKFDDERESNQYDQSFEDDRRGCNQHNQRKETEELSAAEKARQRAAQLSAKLVAEGKYQTKPTSLLPSSVWSPAEQIRRNNSIEMQGPKVPLINATQTRSIPEVKKMDNGGYYAEFDINDISARVFLTKSSSQDLIGRQSGALLSLRGRYLSADDKRKLNLFGTSEKPLTLMIHADVAAKVQVAVHKVQQVIDNCEKHGYNGLASNYGLTASVQQTTHHFIQDKVFVGLTNVHPDFPLNERITGVDNSNFNFIIQQTSAKVFLRGQGSGYLEQNSGKESFEALHIYISHTQKEGLNTTRSLCSSLIDTVKRDYNEWQHLRSINQPTVVKHSQMSEVLPWDVASSKQSLIYQQQFQSYPPNNSYPLQNSLQNPLQSSLQSTAYQPSVYNMLGFNSTPDKNVENEEKEKENKDKSSHSSSQNRSPRHRRRSKSRSRSPKKNQEINKKSSPDKSSSPPKSKRKFTEEPKKKRKFSEDPQVIQKYKENNSTPKLQFRSAKKENGNKVDTVMPPPVLPPPSALPPPSTVPAKIARNKSNDTSKTSDVFKVPPPINTLSVTPKALKMGALSTIAIYSDDSDDET</sequence>
<evidence type="ECO:0000256" key="5">
    <source>
        <dbReference type="SAM" id="MobiDB-lite"/>
    </source>
</evidence>
<gene>
    <name evidence="8" type="primary">KIAA0907</name>
</gene>
<dbReference type="PANTHER" id="PTHR15744:SF0">
    <property type="entry name" value="KH HOMOLOGY DOMAIN-CONTAINING PROTEIN 4"/>
    <property type="match status" value="1"/>
</dbReference>
<feature type="compositionally biased region" description="Basic and acidic residues" evidence="5">
    <location>
        <begin position="179"/>
        <end position="203"/>
    </location>
</feature>
<feature type="domain" description="KHDC4/BBP-like KH-domain type I" evidence="6">
    <location>
        <begin position="395"/>
        <end position="469"/>
    </location>
</feature>
<evidence type="ECO:0000256" key="1">
    <source>
        <dbReference type="ARBA" id="ARBA00006093"/>
    </source>
</evidence>
<dbReference type="OrthoDB" id="397265at2759"/>